<evidence type="ECO:0000313" key="3">
    <source>
        <dbReference type="Proteomes" id="UP000199356"/>
    </source>
</evidence>
<dbReference type="EMBL" id="FOXA01000007">
    <property type="protein sequence ID" value="SFP51735.1"/>
    <property type="molecule type" value="Genomic_DNA"/>
</dbReference>
<sequence>MGKTDIAVIGAGLAGLSAARQLAEAGHAVNVFDKGRSVGGRLATRHTDAGDFDHGALEVHPKSDGFRKLCGQLVQAGSAIEMTKSRSFVGKPGMSDFVKPIAMGLDVRTEVRIDKVQRDADGWWLSAGDETFGPFATVISTIPAPQAAELLGEYLDDAGALNRVEMAPVWTLMAAWDQLPMILPDPNVFSRLTWSSDRPGREDKPLLVAHSRPEWTRAQLEIERVDASARLIAALSAPEPLFAEAHRWRFAWAEEPLGRPFLTGADGLFVGGDWTLGDTADHAWQSANAMARAVMEQSFPKAV</sequence>
<name>A0A1I5QZR5_9RHOB</name>
<reference evidence="2 3" key="1">
    <citation type="submission" date="2016-10" db="EMBL/GenBank/DDBJ databases">
        <authorList>
            <person name="de Groot N.N."/>
        </authorList>
    </citation>
    <scope>NUCLEOTIDE SEQUENCE [LARGE SCALE GENOMIC DNA]</scope>
    <source>
        <strain evidence="2 3">DSM 19547</strain>
    </source>
</reference>
<protein>
    <recommendedName>
        <fullName evidence="1">Amine oxidase domain-containing protein</fullName>
    </recommendedName>
</protein>
<dbReference type="Gene3D" id="3.50.50.60">
    <property type="entry name" value="FAD/NAD(P)-binding domain"/>
    <property type="match status" value="1"/>
</dbReference>
<proteinExistence type="predicted"/>
<dbReference type="GO" id="GO:0016491">
    <property type="term" value="F:oxidoreductase activity"/>
    <property type="evidence" value="ECO:0007669"/>
    <property type="project" value="InterPro"/>
</dbReference>
<accession>A0A1I5QZR5</accession>
<evidence type="ECO:0000259" key="1">
    <source>
        <dbReference type="Pfam" id="PF01593"/>
    </source>
</evidence>
<dbReference type="SUPFAM" id="SSF51905">
    <property type="entry name" value="FAD/NAD(P)-binding domain"/>
    <property type="match status" value="1"/>
</dbReference>
<feature type="domain" description="Amine oxidase" evidence="1">
    <location>
        <begin position="80"/>
        <end position="295"/>
    </location>
</feature>
<dbReference type="PANTHER" id="PTHR16128">
    <property type="entry name" value="FAD/NAD(P)-BINDING OXIDOREDUCTASE FAMILY PROTEIN"/>
    <property type="match status" value="1"/>
</dbReference>
<dbReference type="Proteomes" id="UP000199356">
    <property type="component" value="Unassembled WGS sequence"/>
</dbReference>
<gene>
    <name evidence="2" type="ORF">SAMN04488047_107199</name>
</gene>
<dbReference type="AlphaFoldDB" id="A0A1I5QZR5"/>
<dbReference type="PANTHER" id="PTHR16128:SF5">
    <property type="entry name" value="FAD_NAD(P)-BINDING OXIDOREDUCTASE FAMILY PROTEIN"/>
    <property type="match status" value="1"/>
</dbReference>
<organism evidence="2 3">
    <name type="scientific">Tranquillimonas alkanivorans</name>
    <dbReference type="NCBI Taxonomy" id="441119"/>
    <lineage>
        <taxon>Bacteria</taxon>
        <taxon>Pseudomonadati</taxon>
        <taxon>Pseudomonadota</taxon>
        <taxon>Alphaproteobacteria</taxon>
        <taxon>Rhodobacterales</taxon>
        <taxon>Roseobacteraceae</taxon>
        <taxon>Tranquillimonas</taxon>
    </lineage>
</organism>
<evidence type="ECO:0000313" key="2">
    <source>
        <dbReference type="EMBL" id="SFP51735.1"/>
    </source>
</evidence>
<dbReference type="PRINTS" id="PR00419">
    <property type="entry name" value="ADXRDTASE"/>
</dbReference>
<keyword evidence="3" id="KW-1185">Reference proteome</keyword>
<dbReference type="STRING" id="441119.SAMN04488047_107199"/>
<dbReference type="Gene3D" id="3.90.660.10">
    <property type="match status" value="1"/>
</dbReference>
<dbReference type="Pfam" id="PF01593">
    <property type="entry name" value="Amino_oxidase"/>
    <property type="match status" value="1"/>
</dbReference>
<dbReference type="InterPro" id="IPR002937">
    <property type="entry name" value="Amino_oxidase"/>
</dbReference>
<dbReference type="InterPro" id="IPR036188">
    <property type="entry name" value="FAD/NAD-bd_sf"/>
</dbReference>
<dbReference type="Pfam" id="PF13450">
    <property type="entry name" value="NAD_binding_8"/>
    <property type="match status" value="1"/>
</dbReference>